<evidence type="ECO:0000313" key="1">
    <source>
        <dbReference type="EMBL" id="KAL3687854.1"/>
    </source>
</evidence>
<evidence type="ECO:0000313" key="2">
    <source>
        <dbReference type="Proteomes" id="UP001633002"/>
    </source>
</evidence>
<organism evidence="1 2">
    <name type="scientific">Riccia sorocarpa</name>
    <dbReference type="NCBI Taxonomy" id="122646"/>
    <lineage>
        <taxon>Eukaryota</taxon>
        <taxon>Viridiplantae</taxon>
        <taxon>Streptophyta</taxon>
        <taxon>Embryophyta</taxon>
        <taxon>Marchantiophyta</taxon>
        <taxon>Marchantiopsida</taxon>
        <taxon>Marchantiidae</taxon>
        <taxon>Marchantiales</taxon>
        <taxon>Ricciaceae</taxon>
        <taxon>Riccia</taxon>
    </lineage>
</organism>
<name>A0ABD3HBH7_9MARC</name>
<dbReference type="Proteomes" id="UP001633002">
    <property type="component" value="Unassembled WGS sequence"/>
</dbReference>
<keyword evidence="2" id="KW-1185">Reference proteome</keyword>
<comment type="caution">
    <text evidence="1">The sequence shown here is derived from an EMBL/GenBank/DDBJ whole genome shotgun (WGS) entry which is preliminary data.</text>
</comment>
<dbReference type="EMBL" id="JBJQOH010000004">
    <property type="protein sequence ID" value="KAL3687854.1"/>
    <property type="molecule type" value="Genomic_DNA"/>
</dbReference>
<gene>
    <name evidence="1" type="ORF">R1sor_014163</name>
</gene>
<reference evidence="1 2" key="1">
    <citation type="submission" date="2024-09" db="EMBL/GenBank/DDBJ databases">
        <title>Chromosome-scale assembly of Riccia sorocarpa.</title>
        <authorList>
            <person name="Paukszto L."/>
        </authorList>
    </citation>
    <scope>NUCLEOTIDE SEQUENCE [LARGE SCALE GENOMIC DNA]</scope>
    <source>
        <strain evidence="1">LP-2024</strain>
        <tissue evidence="1">Aerial parts of the thallus</tissue>
    </source>
</reference>
<proteinExistence type="predicted"/>
<protein>
    <submittedName>
        <fullName evidence="1">Uncharacterized protein</fullName>
    </submittedName>
</protein>
<accession>A0ABD3HBH7</accession>
<sequence length="394" mass="45139">MGVHPEERTSVGFDLVSAGGDADVQDFVAPRSKRKTRPRLTHLPHESNYEQQMLLCGSNERLLGEDVGCVFRRFDVSHLLEEHLLLPFLRRLKQVQLLSYFERMYEIVAPRGLILDFITRSEVELQGPSGASKRQLTYNLEYQKGNLATVNIKLTRDSFAEILQLPVVTDYRTALLEYSDVKSVSKPEWLGPRYYGPLCDCPSCEELIDPNGLSTCTSCSSKPLEPFWLTDEIKDTSIKYLIRFIGLWIHNTDDTCCLRRAAVNTLHEALITGKGKQIWTQHLWTNFLWDLEKAKRHLEEQEEPYIFHVSTAGVVSSILCAHFKTLPSWIPTLRAWDRATFFPGMNACRSMLKQVRISNGGAPEQVLQVYQRRASCLRVYARRNKSRNGRSSIV</sequence>
<dbReference type="AlphaFoldDB" id="A0ABD3HBH7"/>